<reference evidence="3" key="1">
    <citation type="journal article" date="2014" name="Int. J. Syst. Evol. Microbiol.">
        <title>Complete genome sequence of Corynebacterium casei LMG S-19264T (=DSM 44701T), isolated from a smear-ripened cheese.</title>
        <authorList>
            <consortium name="US DOE Joint Genome Institute (JGI-PGF)"/>
            <person name="Walter F."/>
            <person name="Albersmeier A."/>
            <person name="Kalinowski J."/>
            <person name="Ruckert C."/>
        </authorList>
    </citation>
    <scope>NUCLEOTIDE SEQUENCE</scope>
    <source>
        <strain evidence="3">CGMCC 1.7081</strain>
    </source>
</reference>
<dbReference type="Proteomes" id="UP000611500">
    <property type="component" value="Unassembled WGS sequence"/>
</dbReference>
<evidence type="ECO:0000313" key="4">
    <source>
        <dbReference type="Proteomes" id="UP000611500"/>
    </source>
</evidence>
<gene>
    <name evidence="3" type="ORF">GCM10010961_23690</name>
</gene>
<dbReference type="PANTHER" id="PTHR43539">
    <property type="entry name" value="FLAVIN-BINDING MONOOXYGENASE-LIKE PROTEIN (AFU_ORTHOLOGUE AFUA_4G09220)"/>
    <property type="match status" value="1"/>
</dbReference>
<evidence type="ECO:0000313" key="3">
    <source>
        <dbReference type="EMBL" id="GHG92049.1"/>
    </source>
</evidence>
<dbReference type="InterPro" id="IPR023753">
    <property type="entry name" value="FAD/NAD-binding_dom"/>
</dbReference>
<dbReference type="EMBL" id="BNAP01000009">
    <property type="protein sequence ID" value="GHG92049.1"/>
    <property type="molecule type" value="Genomic_DNA"/>
</dbReference>
<dbReference type="PANTHER" id="PTHR43539:SF91">
    <property type="entry name" value="FAD-DEPENDENT URATE HYDROXYLASE"/>
    <property type="match status" value="1"/>
</dbReference>
<dbReference type="Gene3D" id="3.50.50.60">
    <property type="entry name" value="FAD/NAD(P)-binding domain"/>
    <property type="match status" value="1"/>
</dbReference>
<dbReference type="SUPFAM" id="SSF51905">
    <property type="entry name" value="FAD/NAD(P)-binding domain"/>
    <property type="match status" value="1"/>
</dbReference>
<reference evidence="3" key="2">
    <citation type="submission" date="2020-09" db="EMBL/GenBank/DDBJ databases">
        <authorList>
            <person name="Sun Q."/>
            <person name="Zhou Y."/>
        </authorList>
    </citation>
    <scope>NUCLEOTIDE SEQUENCE</scope>
    <source>
        <strain evidence="3">CGMCC 1.7081</strain>
    </source>
</reference>
<protein>
    <submittedName>
        <fullName evidence="3">FAD-dependent oxidoreductase</fullName>
    </submittedName>
</protein>
<keyword evidence="4" id="KW-1185">Reference proteome</keyword>
<keyword evidence="1" id="KW-0560">Oxidoreductase</keyword>
<sequence length="480" mass="52299">MTTTAPADPGPFARTLDELSQRARDEITYLGEDTPNWVPPRPGSDVDVLVVGGGQSGMAVAFLLRRAGIGRVRIVDAAPRGQEGVWLTTARMQTLRSTKTLPGPELGIAALSFRAWFETVHGRRAYALLERASRADWATYLAWYRHTLGIEVVNDTKVTAIRPGPSGLEVELLCDGRADICVARKIVLATGMGGAGRMFIPETISAGLDPSLYAHTDMAIDFAALRGKRIGVLGAASSAFDVAATALERGAARVDLFCRHDDLNRVTPIKGMSYAGVMDHYFDLPDARKWELMRHFYARAAGPIANTVRRATRQEDFHLHFGQGWQSLRQEGEEAVVTTDAGVDRFDFVIAGTGYRPELIARPELAALADRIALWSDRFSPPAGQEAPGLASYPYLGAGFEFQTRVPGSLPALGDIHCFNFGASMSHGRAVGEIASLRHGVPRLVRAIGRDLFLSDWPGHRERLLSYDSPDLTGEEYGRA</sequence>
<dbReference type="InterPro" id="IPR036188">
    <property type="entry name" value="FAD/NAD-bd_sf"/>
</dbReference>
<accession>A0A8J3H935</accession>
<dbReference type="InterPro" id="IPR050982">
    <property type="entry name" value="Auxin_biosynth/cation_transpt"/>
</dbReference>
<dbReference type="GO" id="GO:0004497">
    <property type="term" value="F:monooxygenase activity"/>
    <property type="evidence" value="ECO:0007669"/>
    <property type="project" value="TreeGrafter"/>
</dbReference>
<comment type="caution">
    <text evidence="3">The sequence shown here is derived from an EMBL/GenBank/DDBJ whole genome shotgun (WGS) entry which is preliminary data.</text>
</comment>
<dbReference type="GO" id="GO:0050660">
    <property type="term" value="F:flavin adenine dinucleotide binding"/>
    <property type="evidence" value="ECO:0007669"/>
    <property type="project" value="TreeGrafter"/>
</dbReference>
<name>A0A8J3H935_9RHOB</name>
<evidence type="ECO:0000259" key="2">
    <source>
        <dbReference type="Pfam" id="PF07992"/>
    </source>
</evidence>
<feature type="domain" description="FAD/NAD(P)-binding" evidence="2">
    <location>
        <begin position="47"/>
        <end position="358"/>
    </location>
</feature>
<organism evidence="3 4">
    <name type="scientific">Pseudodonghicola xiamenensis</name>
    <dbReference type="NCBI Taxonomy" id="337702"/>
    <lineage>
        <taxon>Bacteria</taxon>
        <taxon>Pseudomonadati</taxon>
        <taxon>Pseudomonadota</taxon>
        <taxon>Alphaproteobacteria</taxon>
        <taxon>Rhodobacterales</taxon>
        <taxon>Paracoccaceae</taxon>
        <taxon>Pseudodonghicola</taxon>
    </lineage>
</organism>
<proteinExistence type="predicted"/>
<dbReference type="RefSeq" id="WP_051312408.1">
    <property type="nucleotide sequence ID" value="NZ_BNAP01000009.1"/>
</dbReference>
<evidence type="ECO:0000256" key="1">
    <source>
        <dbReference type="ARBA" id="ARBA00023002"/>
    </source>
</evidence>
<dbReference type="Pfam" id="PF07992">
    <property type="entry name" value="Pyr_redox_2"/>
    <property type="match status" value="1"/>
</dbReference>
<dbReference type="AlphaFoldDB" id="A0A8J3H935"/>